<dbReference type="PANTHER" id="PTHR15074">
    <property type="entry name" value="METHYL-CPG-BINDING PROTEIN"/>
    <property type="match status" value="1"/>
</dbReference>
<dbReference type="OMA" id="KNPHTHD"/>
<feature type="compositionally biased region" description="Pro residues" evidence="3">
    <location>
        <begin position="347"/>
        <end position="359"/>
    </location>
</feature>
<dbReference type="STRING" id="28573.A0A0U1M740"/>
<evidence type="ECO:0000256" key="1">
    <source>
        <dbReference type="ARBA" id="ARBA00004123"/>
    </source>
</evidence>
<feature type="region of interest" description="Disordered" evidence="3">
    <location>
        <begin position="776"/>
        <end position="871"/>
    </location>
</feature>
<keyword evidence="2" id="KW-0539">Nucleus</keyword>
<feature type="region of interest" description="Disordered" evidence="3">
    <location>
        <begin position="670"/>
        <end position="711"/>
    </location>
</feature>
<dbReference type="AlphaFoldDB" id="A0A0U1M740"/>
<evidence type="ECO:0000313" key="4">
    <source>
        <dbReference type="EMBL" id="CRG91182.1"/>
    </source>
</evidence>
<feature type="compositionally biased region" description="Basic residues" evidence="3">
    <location>
        <begin position="157"/>
        <end position="166"/>
    </location>
</feature>
<dbReference type="Proteomes" id="UP000054383">
    <property type="component" value="Unassembled WGS sequence"/>
</dbReference>
<feature type="region of interest" description="Disordered" evidence="3">
    <location>
        <begin position="339"/>
        <end position="359"/>
    </location>
</feature>
<evidence type="ECO:0000256" key="2">
    <source>
        <dbReference type="ARBA" id="ARBA00023242"/>
    </source>
</evidence>
<feature type="compositionally biased region" description="Basic and acidic residues" evidence="3">
    <location>
        <begin position="188"/>
        <end position="206"/>
    </location>
</feature>
<dbReference type="GO" id="GO:0005634">
    <property type="term" value="C:nucleus"/>
    <property type="evidence" value="ECO:0007669"/>
    <property type="project" value="UniProtKB-SubCell"/>
</dbReference>
<organism evidence="4 5">
    <name type="scientific">Talaromyces islandicus</name>
    <name type="common">Penicillium islandicum</name>
    <dbReference type="NCBI Taxonomy" id="28573"/>
    <lineage>
        <taxon>Eukaryota</taxon>
        <taxon>Fungi</taxon>
        <taxon>Dikarya</taxon>
        <taxon>Ascomycota</taxon>
        <taxon>Pezizomycotina</taxon>
        <taxon>Eurotiomycetes</taxon>
        <taxon>Eurotiomycetidae</taxon>
        <taxon>Eurotiales</taxon>
        <taxon>Trichocomaceae</taxon>
        <taxon>Talaromyces</taxon>
        <taxon>Talaromyces sect. Islandici</taxon>
    </lineage>
</organism>
<comment type="subcellular location">
    <subcellularLocation>
        <location evidence="1">Nucleus</location>
    </subcellularLocation>
</comment>
<dbReference type="OrthoDB" id="5373744at2759"/>
<feature type="region of interest" description="Disordered" evidence="3">
    <location>
        <begin position="1"/>
        <end position="115"/>
    </location>
</feature>
<dbReference type="GO" id="GO:0003677">
    <property type="term" value="F:DNA binding"/>
    <property type="evidence" value="ECO:0007669"/>
    <property type="project" value="InterPro"/>
</dbReference>
<evidence type="ECO:0000313" key="5">
    <source>
        <dbReference type="Proteomes" id="UP000054383"/>
    </source>
</evidence>
<name>A0A0U1M740_TALIS</name>
<feature type="compositionally biased region" description="Basic and acidic residues" evidence="3">
    <location>
        <begin position="12"/>
        <end position="45"/>
    </location>
</feature>
<evidence type="ECO:0008006" key="6">
    <source>
        <dbReference type="Google" id="ProtNLM"/>
    </source>
</evidence>
<feature type="compositionally biased region" description="Basic residues" evidence="3">
    <location>
        <begin position="836"/>
        <end position="846"/>
    </location>
</feature>
<sequence>MSSKPKSWNIFGDRDVEHEREKPAAKSTKTKDREREKAKTKDKRGGSNRSSHGKKADMPTRDRDSAITATSTTDSSTSSTHTRTRRSSMPEADSAPRSEATSFLESRASLPYPTFSKAHSKIALWDKNESAKKVDIPTPDPTDVADGDNRRGDGRKSSSRNGHRHATPPSPPLTADQRSSRKGSSMGSKEHRTKDKDGKPRSRKDPSQSTSSIGKKVDEESVLSNSSPRSGTPVKVRLRESSTPHRSASHKNSRSTLQGSDTLKRNTSHSSKSHTRSTVTNGTESTSEFTNDSDATSIAPNQPKPPSRTHNRSSTPQHRTSRRHSPPIEVFVEAGSIVSGDNFQSSPLPPPPPPPPPEMPVVPPRVDYLLQNGGLPYPLPKHLLGAGLSPNMPEQLVQPQTAVVEIFEPYNRMLDDFNHVMAKNGSLAVATGYRSVARRLLDRLEAVFARDISSEACHCLMCGDDQPGEMSPGVSWGEVLELVSGRRELPSWPPFHMTTSVNSEVLSGEEHIPMQKLDIDVPEEYREHYVRQSRKTKQAVDKWLLGQTEMNPPDEVDDETLTFAMMTHLDSEYREVFCALLGIRPSTPVPGTSTPAPRSRPDFLIASSIAIQRLYRLSAPARESETALYMLNNPYIHNVLATLAAISNDEWDILVSGRFDGFLRSGAEDNFNPSMTASAPPRTASRSGTPFRPGSSRGPTPFQMDPNYRPVSQPYGSSASVASYGAPIALDEETEIAALAEIERDIYLSMESLEDAFEALHCKAEVVRRALRERGAGLSVASQARRGSAGNLDARMGTPASMFGGTWDNGGIDEDDGIDDDMSLAPDDSASNISSNRRRRPKRRSERRTPAPVEEEDEEEDDYHARRDRRR</sequence>
<accession>A0A0U1M740</accession>
<feature type="compositionally biased region" description="Basic and acidic residues" evidence="3">
    <location>
        <begin position="147"/>
        <end position="156"/>
    </location>
</feature>
<keyword evidence="5" id="KW-1185">Reference proteome</keyword>
<feature type="compositionally biased region" description="Low complexity" evidence="3">
    <location>
        <begin position="66"/>
        <end position="81"/>
    </location>
</feature>
<dbReference type="EMBL" id="CVMT01000009">
    <property type="protein sequence ID" value="CRG91182.1"/>
    <property type="molecule type" value="Genomic_DNA"/>
</dbReference>
<gene>
    <name evidence="4" type="ORF">PISL3812_08230</name>
</gene>
<feature type="compositionally biased region" description="Acidic residues" evidence="3">
    <location>
        <begin position="853"/>
        <end position="862"/>
    </location>
</feature>
<feature type="compositionally biased region" description="Polar residues" evidence="3">
    <location>
        <begin position="278"/>
        <end position="300"/>
    </location>
</feature>
<feature type="region of interest" description="Disordered" evidence="3">
    <location>
        <begin position="128"/>
        <end position="327"/>
    </location>
</feature>
<feature type="compositionally biased region" description="Acidic residues" evidence="3">
    <location>
        <begin position="811"/>
        <end position="822"/>
    </location>
</feature>
<proteinExistence type="predicted"/>
<reference evidence="4 5" key="1">
    <citation type="submission" date="2015-04" db="EMBL/GenBank/DDBJ databases">
        <authorList>
            <person name="Syromyatnikov M.Y."/>
            <person name="Popov V.N."/>
        </authorList>
    </citation>
    <scope>NUCLEOTIDE SEQUENCE [LARGE SCALE GENOMIC DNA]</scope>
    <source>
        <strain evidence="4">WF-38-12</strain>
    </source>
</reference>
<feature type="compositionally biased region" description="Basic and acidic residues" evidence="3">
    <location>
        <begin position="54"/>
        <end position="65"/>
    </location>
</feature>
<evidence type="ECO:0000256" key="3">
    <source>
        <dbReference type="SAM" id="MobiDB-lite"/>
    </source>
</evidence>
<protein>
    <recommendedName>
        <fullName evidence="6">5-Methylcytosine G/T mismatch-specific DNA glycosylase</fullName>
    </recommendedName>
</protein>
<dbReference type="PANTHER" id="PTHR15074:SF5">
    <property type="entry name" value="5-METHYLCYTOSINE G_T MISMATCH-SPECIFIC DNA GLYCOSYLASE"/>
    <property type="match status" value="1"/>
</dbReference>
<dbReference type="InterPro" id="IPR045138">
    <property type="entry name" value="MeCP2/MBD4"/>
</dbReference>